<name>X1DS01_9ZZZZ</name>
<keyword evidence="1" id="KW-1133">Transmembrane helix</keyword>
<feature type="non-terminal residue" evidence="2">
    <location>
        <position position="1"/>
    </location>
</feature>
<evidence type="ECO:0000256" key="1">
    <source>
        <dbReference type="SAM" id="Phobius"/>
    </source>
</evidence>
<feature type="transmembrane region" description="Helical" evidence="1">
    <location>
        <begin position="30"/>
        <end position="53"/>
    </location>
</feature>
<accession>X1DS01</accession>
<organism evidence="2">
    <name type="scientific">marine sediment metagenome</name>
    <dbReference type="NCBI Taxonomy" id="412755"/>
    <lineage>
        <taxon>unclassified sequences</taxon>
        <taxon>metagenomes</taxon>
        <taxon>ecological metagenomes</taxon>
    </lineage>
</organism>
<reference evidence="2" key="1">
    <citation type="journal article" date="2014" name="Front. Microbiol.">
        <title>High frequency of phylogenetically diverse reductive dehalogenase-homologous genes in deep subseafloor sedimentary metagenomes.</title>
        <authorList>
            <person name="Kawai M."/>
            <person name="Futagami T."/>
            <person name="Toyoda A."/>
            <person name="Takaki Y."/>
            <person name="Nishi S."/>
            <person name="Hori S."/>
            <person name="Arai W."/>
            <person name="Tsubouchi T."/>
            <person name="Morono Y."/>
            <person name="Uchiyama I."/>
            <person name="Ito T."/>
            <person name="Fujiyama A."/>
            <person name="Inagaki F."/>
            <person name="Takami H."/>
        </authorList>
    </citation>
    <scope>NUCLEOTIDE SEQUENCE</scope>
    <source>
        <strain evidence="2">Expedition CK06-06</strain>
    </source>
</reference>
<gene>
    <name evidence="2" type="ORF">S01H4_57512</name>
</gene>
<keyword evidence="1" id="KW-0472">Membrane</keyword>
<protein>
    <submittedName>
        <fullName evidence="2">Uncharacterized protein</fullName>
    </submittedName>
</protein>
<sequence>LSILNPIITVSNGIGYSVGQFSHWDPLDYWIMWFWQQCVLMIVLAIIGAYFVIFGYRSRKYNAQADMKSDNPATKHTILPTPTLLNPTPAPIIATKPIIMLRTIFILYSYM</sequence>
<proteinExistence type="predicted"/>
<keyword evidence="1" id="KW-0812">Transmembrane</keyword>
<dbReference type="AlphaFoldDB" id="X1DS01"/>
<comment type="caution">
    <text evidence="2">The sequence shown here is derived from an EMBL/GenBank/DDBJ whole genome shotgun (WGS) entry which is preliminary data.</text>
</comment>
<evidence type="ECO:0000313" key="2">
    <source>
        <dbReference type="EMBL" id="GAH07759.1"/>
    </source>
</evidence>
<dbReference type="EMBL" id="BART01033476">
    <property type="protein sequence ID" value="GAH07759.1"/>
    <property type="molecule type" value="Genomic_DNA"/>
</dbReference>